<gene>
    <name evidence="2" type="ORF">HCU74_12750</name>
</gene>
<dbReference type="InterPro" id="IPR029058">
    <property type="entry name" value="AB_hydrolase_fold"/>
</dbReference>
<dbReference type="PANTHER" id="PTHR43798">
    <property type="entry name" value="MONOACYLGLYCEROL LIPASE"/>
    <property type="match status" value="1"/>
</dbReference>
<protein>
    <submittedName>
        <fullName evidence="2">Alpha/beta hydrolase</fullName>
    </submittedName>
</protein>
<dbReference type="InterPro" id="IPR000073">
    <property type="entry name" value="AB_hydrolase_1"/>
</dbReference>
<evidence type="ECO:0000259" key="1">
    <source>
        <dbReference type="Pfam" id="PF00561"/>
    </source>
</evidence>
<organism evidence="2 3">
    <name type="scientific">Spongiibacter thalassae</name>
    <dbReference type="NCBI Taxonomy" id="2721624"/>
    <lineage>
        <taxon>Bacteria</taxon>
        <taxon>Pseudomonadati</taxon>
        <taxon>Pseudomonadota</taxon>
        <taxon>Gammaproteobacteria</taxon>
        <taxon>Cellvibrionales</taxon>
        <taxon>Spongiibacteraceae</taxon>
        <taxon>Spongiibacter</taxon>
    </lineage>
</organism>
<dbReference type="InterPro" id="IPR050266">
    <property type="entry name" value="AB_hydrolase_sf"/>
</dbReference>
<comment type="caution">
    <text evidence="2">The sequence shown here is derived from an EMBL/GenBank/DDBJ whole genome shotgun (WGS) entry which is preliminary data.</text>
</comment>
<keyword evidence="2" id="KW-0378">Hydrolase</keyword>
<feature type="domain" description="AB hydrolase-1" evidence="1">
    <location>
        <begin position="25"/>
        <end position="128"/>
    </location>
</feature>
<reference evidence="2 3" key="1">
    <citation type="submission" date="2020-04" db="EMBL/GenBank/DDBJ databases">
        <authorList>
            <person name="Yoon J."/>
        </authorList>
    </citation>
    <scope>NUCLEOTIDE SEQUENCE [LARGE SCALE GENOMIC DNA]</scope>
    <source>
        <strain evidence="2 3">KMU-166</strain>
    </source>
</reference>
<keyword evidence="3" id="KW-1185">Reference proteome</keyword>
<accession>A0ABX1GII2</accession>
<dbReference type="Proteomes" id="UP000765845">
    <property type="component" value="Unassembled WGS sequence"/>
</dbReference>
<name>A0ABX1GII2_9GAMM</name>
<evidence type="ECO:0000313" key="3">
    <source>
        <dbReference type="Proteomes" id="UP000765845"/>
    </source>
</evidence>
<proteinExistence type="predicted"/>
<dbReference type="SUPFAM" id="SSF53474">
    <property type="entry name" value="alpha/beta-Hydrolases"/>
    <property type="match status" value="1"/>
</dbReference>
<dbReference type="Pfam" id="PF00561">
    <property type="entry name" value="Abhydrolase_1"/>
    <property type="match status" value="1"/>
</dbReference>
<dbReference type="EMBL" id="JAAWWK010000004">
    <property type="protein sequence ID" value="NKI18277.1"/>
    <property type="molecule type" value="Genomic_DNA"/>
</dbReference>
<dbReference type="RefSeq" id="WP_168450796.1">
    <property type="nucleotide sequence ID" value="NZ_JAAWWK010000004.1"/>
</dbReference>
<dbReference type="PRINTS" id="PR00111">
    <property type="entry name" value="ABHYDROLASE"/>
</dbReference>
<dbReference type="GO" id="GO:0016787">
    <property type="term" value="F:hydrolase activity"/>
    <property type="evidence" value="ECO:0007669"/>
    <property type="project" value="UniProtKB-KW"/>
</dbReference>
<sequence length="292" mass="32598">MHYAQHDVPVDGGTLRVGIWGQSGPVVLCSHGLSANHLSYQWLARELGDDYRIVAPDHRGRGFSDTIVGPWGMSAHADDVARCLDYFELPTVPIMVGHSMGAFISAVTHHRHPSRIEQLLFIDGGLPLADELPSGISPEALITAIVGPAMERLDKEFASEEAFLDFWRAHPALANDWCPELENYLRYELRGQAPAIRSCVRKEAILGDTESQLMTDDIPNAIRDLRIPLEFLYAPKGLLNQEPLYSRERMAEMQTRLPQMDIVDVEGVNHYTILLSARGAKAIAERVRQLLD</sequence>
<dbReference type="Gene3D" id="3.40.50.1820">
    <property type="entry name" value="alpha/beta hydrolase"/>
    <property type="match status" value="1"/>
</dbReference>
<dbReference type="PANTHER" id="PTHR43798:SF33">
    <property type="entry name" value="HYDROLASE, PUTATIVE (AFU_ORTHOLOGUE AFUA_2G14860)-RELATED"/>
    <property type="match status" value="1"/>
</dbReference>
<evidence type="ECO:0000313" key="2">
    <source>
        <dbReference type="EMBL" id="NKI18277.1"/>
    </source>
</evidence>